<dbReference type="InterPro" id="IPR036755">
    <property type="entry name" value="SRS_dom_sf"/>
</dbReference>
<reference evidence="5" key="3">
    <citation type="journal article" date="2012" name="PLoS Pathog.">
        <title>Comparative genomics of the apicomplexan parasites Toxoplasma gondii and Neospora caninum: Coccidia differing in host range and transmission strategy.</title>
        <authorList>
            <person name="Reid A.J."/>
            <person name="Vermont S.J."/>
            <person name="Cotton J.A."/>
            <person name="Harris D."/>
            <person name="Hill-Cawthorne G.A."/>
            <person name="Konen-Waisman S."/>
            <person name="Latham S.M."/>
            <person name="Mourier T."/>
            <person name="Norton R."/>
            <person name="Quail M.A."/>
            <person name="Sanders M."/>
            <person name="Shanmugam D."/>
            <person name="Sohal A."/>
            <person name="Wasmuth J.D."/>
            <person name="Brunk B."/>
            <person name="Grigg M.E."/>
            <person name="Howard J.C."/>
            <person name="Parkinson J."/>
            <person name="Roos D.S."/>
            <person name="Trees A.J."/>
            <person name="Berriman M."/>
            <person name="Pain A."/>
            <person name="Wastling J.M."/>
        </authorList>
    </citation>
    <scope>NUCLEOTIDE SEQUENCE [LARGE SCALE GENOMIC DNA]</scope>
    <source>
        <strain evidence="5">Liverpool</strain>
    </source>
</reference>
<dbReference type="InParanoid" id="F0VQ86"/>
<dbReference type="OrthoDB" id="330986at2759"/>
<evidence type="ECO:0000313" key="4">
    <source>
        <dbReference type="EMBL" id="CEL70626.1"/>
    </source>
</evidence>
<dbReference type="eggNOG" id="ENOG502QZ0V">
    <property type="taxonomic scope" value="Eukaryota"/>
</dbReference>
<dbReference type="RefSeq" id="XP_003885909.1">
    <property type="nucleotide sequence ID" value="XM_003885860.1"/>
</dbReference>
<feature type="transmembrane region" description="Helical" evidence="1">
    <location>
        <begin position="30"/>
        <end position="49"/>
    </location>
</feature>
<dbReference type="GeneID" id="13445106"/>
<evidence type="ECO:0000256" key="1">
    <source>
        <dbReference type="SAM" id="Phobius"/>
    </source>
</evidence>
<evidence type="ECO:0000313" key="5">
    <source>
        <dbReference type="Proteomes" id="UP000007494"/>
    </source>
</evidence>
<protein>
    <submittedName>
        <fullName evidence="3">SRS domain-containing protein</fullName>
    </submittedName>
</protein>
<dbReference type="Proteomes" id="UP000007494">
    <property type="component" value="Chromosome XII"/>
</dbReference>
<reference evidence="4" key="4">
    <citation type="journal article" date="2015" name="PLoS ONE">
        <title>Comprehensive Evaluation of Toxoplasma gondii VEG and Neospora caninum LIV Genomes with Tachyzoite Stage Transcriptome and Proteome Defines Novel Transcript Features.</title>
        <authorList>
            <person name="Ramaprasad A."/>
            <person name="Mourier T."/>
            <person name="Naeem R."/>
            <person name="Malas T.B."/>
            <person name="Moussa E."/>
            <person name="Panigrahi A."/>
            <person name="Vermont S.J."/>
            <person name="Otto T.D."/>
            <person name="Wastling J."/>
            <person name="Pain A."/>
        </authorList>
    </citation>
    <scope>NUCLEOTIDE SEQUENCE</scope>
    <source>
        <strain evidence="4">Liverpool</strain>
    </source>
</reference>
<reference evidence="3" key="1">
    <citation type="submission" date="2011-02" db="EMBL/GenBank/DDBJ databases">
        <authorList>
            <person name="Aslett M."/>
        </authorList>
    </citation>
    <scope>NUCLEOTIDE SEQUENCE</scope>
    <source>
        <strain evidence="3">Liverpool</strain>
    </source>
</reference>
<feature type="domain" description="SRS" evidence="2">
    <location>
        <begin position="68"/>
        <end position="185"/>
    </location>
</feature>
<keyword evidence="5" id="KW-1185">Reference proteome</keyword>
<dbReference type="Pfam" id="PF04092">
    <property type="entry name" value="SAG"/>
    <property type="match status" value="1"/>
</dbReference>
<organism evidence="3 5">
    <name type="scientific">Neospora caninum (strain Liverpool)</name>
    <dbReference type="NCBI Taxonomy" id="572307"/>
    <lineage>
        <taxon>Eukaryota</taxon>
        <taxon>Sar</taxon>
        <taxon>Alveolata</taxon>
        <taxon>Apicomplexa</taxon>
        <taxon>Conoidasida</taxon>
        <taxon>Coccidia</taxon>
        <taxon>Eucoccidiorida</taxon>
        <taxon>Eimeriorina</taxon>
        <taxon>Sarcocystidae</taxon>
        <taxon>Neospora</taxon>
    </lineage>
</organism>
<dbReference type="VEuPathDB" id="ToxoDB:NCLIV_063090"/>
<dbReference type="InterPro" id="IPR007226">
    <property type="entry name" value="SRS_dom"/>
</dbReference>
<name>F0VQ86_NEOCL</name>
<keyword evidence="1" id="KW-1133">Transmembrane helix</keyword>
<dbReference type="EMBL" id="LN714487">
    <property type="protein sequence ID" value="CEL70626.1"/>
    <property type="molecule type" value="Genomic_DNA"/>
</dbReference>
<dbReference type="EMBL" id="FR823393">
    <property type="protein sequence ID" value="CBZ55883.1"/>
    <property type="molecule type" value="Genomic_DNA"/>
</dbReference>
<evidence type="ECO:0000313" key="3">
    <source>
        <dbReference type="EMBL" id="CBZ55883.1"/>
    </source>
</evidence>
<accession>F0VQ86</accession>
<keyword evidence="1" id="KW-0472">Membrane</keyword>
<proteinExistence type="predicted"/>
<dbReference type="Gene3D" id="2.60.40.1320">
    <property type="entry name" value="SRS domain"/>
    <property type="match status" value="2"/>
</dbReference>
<dbReference type="OMA" id="ERPYTMY"/>
<evidence type="ECO:0000259" key="2">
    <source>
        <dbReference type="Pfam" id="PF04092"/>
    </source>
</evidence>
<dbReference type="AlphaFoldDB" id="F0VQ86"/>
<gene>
    <name evidence="4" type="ORF">BN1204_063090</name>
    <name evidence="3" type="ORF">NCLIV_063090</name>
</gene>
<sequence>MALSPLRQDKRWASVSENGRRIPNRFCSTGVSFVIFLCTLLTVSLRLVAPATAMGKSNVCTYEGIPVLLRIKKQGEAVTFKCGAVQPYVLPAKVEQHYTSYCRDSLCMETSPLSGVTVTATPGDLLADTEYKITASEALPERPYTMYFVCTSENPAGDVKHRHEMTGVEPFALYQEKRCQVQVSVWGATPPAEFDSKYECGSDVTHVAHTIDEADSSFTFRCGPDRFLSPGILDVYVEPPGYVDIHSLDTMLPYADLYEHQSSTSDVTPAYTLSVKKLQKKRERKLGYLCLPESMDAQICNVVITVINTNYDPQTGVDNGVSDHASTLPVFVLVGVVCLYTGWAYSG</sequence>
<keyword evidence="1" id="KW-0812">Transmembrane</keyword>
<reference evidence="3" key="2">
    <citation type="submission" date="2011-03" db="EMBL/GenBank/DDBJ databases">
        <title>Comparative genomics and transcriptomics of Neospora caninum and Toxoplasma gondii.</title>
        <authorList>
            <person name="Reid A.J."/>
            <person name="Sohal A."/>
            <person name="Harris D."/>
            <person name="Quail M."/>
            <person name="Sanders M."/>
            <person name="Berriman M."/>
            <person name="Wastling J.M."/>
            <person name="Pain A."/>
        </authorList>
    </citation>
    <scope>NUCLEOTIDE SEQUENCE</scope>
    <source>
        <strain evidence="3">Liverpool</strain>
    </source>
</reference>
<dbReference type="GO" id="GO:0016020">
    <property type="term" value="C:membrane"/>
    <property type="evidence" value="ECO:0007669"/>
    <property type="project" value="InterPro"/>
</dbReference>